<dbReference type="KEGG" id="mmt:Metme_1844"/>
<dbReference type="EMBL" id="CP002738">
    <property type="protein sequence ID" value="AEG00260.1"/>
    <property type="molecule type" value="Genomic_DNA"/>
</dbReference>
<protein>
    <submittedName>
        <fullName evidence="1">Uncharacterized protein</fullName>
    </submittedName>
</protein>
<name>G0A3G1_METMM</name>
<dbReference type="AlphaFoldDB" id="G0A3G1"/>
<evidence type="ECO:0000313" key="1">
    <source>
        <dbReference type="EMBL" id="AEG00260.1"/>
    </source>
</evidence>
<accession>G0A3G1</accession>
<organism evidence="1 2">
    <name type="scientific">Methylomonas methanica (strain DSM 25384 / MC09)</name>
    <dbReference type="NCBI Taxonomy" id="857087"/>
    <lineage>
        <taxon>Bacteria</taxon>
        <taxon>Pseudomonadati</taxon>
        <taxon>Pseudomonadota</taxon>
        <taxon>Gammaproteobacteria</taxon>
        <taxon>Methylococcales</taxon>
        <taxon>Methylococcaceae</taxon>
        <taxon>Methylomonas</taxon>
    </lineage>
</organism>
<evidence type="ECO:0000313" key="2">
    <source>
        <dbReference type="Proteomes" id="UP000008888"/>
    </source>
</evidence>
<dbReference type="RefSeq" id="WP_013818511.1">
    <property type="nucleotide sequence ID" value="NC_015572.1"/>
</dbReference>
<reference key="2">
    <citation type="submission" date="2011-05" db="EMBL/GenBank/DDBJ databases">
        <title>Complete genome sequence of the aerobic marine methanotroph Methylomonas methanica MC09.</title>
        <authorList>
            <person name="Boden R."/>
            <person name="Cunliffe M."/>
            <person name="Scanlan J."/>
            <person name="Moussard H."/>
            <person name="Kits K.D."/>
            <person name="Klotz M."/>
            <person name="Jetten M."/>
            <person name="Vuilleumier S."/>
            <person name="Han J."/>
            <person name="Peters L."/>
            <person name="Mikhailova N."/>
            <person name="Teshima H."/>
            <person name="Tapia R."/>
            <person name="Kyrpides N."/>
            <person name="Ivanova N."/>
            <person name="Pagani I."/>
            <person name="Cheng J.-F."/>
            <person name="Goodwin L."/>
            <person name="Han C."/>
            <person name="Hauser L."/>
            <person name="Land M."/>
            <person name="Lapidus A."/>
            <person name="Lucas S."/>
            <person name="Pitluck S."/>
            <person name="Woyke T."/>
            <person name="Stein L.Y."/>
            <person name="Murrell C."/>
        </authorList>
    </citation>
    <scope>NUCLEOTIDE SEQUENCE</scope>
    <source>
        <strain>MC09</strain>
    </source>
</reference>
<dbReference type="STRING" id="857087.Metme_1844"/>
<dbReference type="eggNOG" id="ENOG503390Q">
    <property type="taxonomic scope" value="Bacteria"/>
</dbReference>
<dbReference type="OrthoDB" id="2467654at2"/>
<gene>
    <name evidence="1" type="ordered locus">Metme_1844</name>
</gene>
<reference evidence="2" key="3">
    <citation type="submission" date="2011-05" db="EMBL/GenBank/DDBJ databases">
        <title>Complete sequence of Methylomonas methanica MC09.</title>
        <authorList>
            <consortium name="US DOE Joint Genome Institute"/>
            <person name="Lucas S."/>
            <person name="Han J."/>
            <person name="Lapidus A."/>
            <person name="Cheng J.-F."/>
            <person name="Goodwin L."/>
            <person name="Pitluck S."/>
            <person name="Peters L."/>
            <person name="Mikhailova N."/>
            <person name="Teshima H."/>
            <person name="Han C."/>
            <person name="Tapia R."/>
            <person name="Land M."/>
            <person name="Hauser L."/>
            <person name="Kyrpides N."/>
            <person name="Ivanova N."/>
            <person name="Pagani I."/>
            <person name="Stein L."/>
            <person name="Woyke T."/>
        </authorList>
    </citation>
    <scope>NUCLEOTIDE SEQUENCE [LARGE SCALE GENOMIC DNA]</scope>
    <source>
        <strain evidence="2">MC09</strain>
    </source>
</reference>
<dbReference type="Proteomes" id="UP000008888">
    <property type="component" value="Chromosome"/>
</dbReference>
<proteinExistence type="predicted"/>
<keyword evidence="2" id="KW-1185">Reference proteome</keyword>
<sequence>MIQDPWNPKAEEIEKWAYSDENWPEQGWDIGVCNGENDPLLYKLASDLKCPKHRFFLHTLYFTIGDALHSSDEGRQKHLLEWIGKIQVSPLQELNEWKEQAILVLNHKIEFDYDYWCDPALERISGKK</sequence>
<dbReference type="HOGENOM" id="CLU_148470_0_0_6"/>
<reference evidence="1 2" key="1">
    <citation type="journal article" date="2011" name="J. Bacteriol.">
        <title>Complete Genome Sequence of the Aerobic Marine Methanotroph Methylomonas methanica MC09.</title>
        <authorList>
            <person name="Boden R."/>
            <person name="Cunliffe M."/>
            <person name="Scanlan J."/>
            <person name="Moussard H."/>
            <person name="Kits K.D."/>
            <person name="Klotz M.G."/>
            <person name="Jetten M.S."/>
            <person name="Vuilleumier S."/>
            <person name="Han J."/>
            <person name="Peters L."/>
            <person name="Mikhailova N."/>
            <person name="Teshima H."/>
            <person name="Tapia R."/>
            <person name="Kyrpides N."/>
            <person name="Ivanova N."/>
            <person name="Pagani I."/>
            <person name="Cheng J.F."/>
            <person name="Goodwin L."/>
            <person name="Han C."/>
            <person name="Hauser L."/>
            <person name="Land M.L."/>
            <person name="Lapidus A."/>
            <person name="Lucas S."/>
            <person name="Pitluck S."/>
            <person name="Woyke T."/>
            <person name="Stein L."/>
            <person name="Murrell J.C."/>
        </authorList>
    </citation>
    <scope>NUCLEOTIDE SEQUENCE [LARGE SCALE GENOMIC DNA]</scope>
    <source>
        <strain evidence="1 2">MC09</strain>
    </source>
</reference>